<keyword evidence="1" id="KW-0808">Transferase</keyword>
<organism evidence="1 2">
    <name type="scientific">Spiromyces aspiralis</name>
    <dbReference type="NCBI Taxonomy" id="68401"/>
    <lineage>
        <taxon>Eukaryota</taxon>
        <taxon>Fungi</taxon>
        <taxon>Fungi incertae sedis</taxon>
        <taxon>Zoopagomycota</taxon>
        <taxon>Kickxellomycotina</taxon>
        <taxon>Kickxellomycetes</taxon>
        <taxon>Kickxellales</taxon>
        <taxon>Kickxellaceae</taxon>
        <taxon>Spiromyces</taxon>
    </lineage>
</organism>
<evidence type="ECO:0000313" key="1">
    <source>
        <dbReference type="EMBL" id="KAJ1677727.1"/>
    </source>
</evidence>
<proteinExistence type="predicted"/>
<feature type="non-terminal residue" evidence="1">
    <location>
        <position position="162"/>
    </location>
</feature>
<name>A0ACC1HR48_9FUNG</name>
<protein>
    <submittedName>
        <fullName evidence="1">K(Lysine) acetyltransferase</fullName>
        <ecNumber evidence="1">2.3.1.48</ecNumber>
    </submittedName>
</protein>
<sequence>MGHIAGNCAANDSLANKLAPYDYLLWRPMPRCWTTSRKTSALTGSSQPSSRPLPQKPPTSLVPDWATPAELATRTKSSAPSSIKRIFLGKYCIAAWYHSPYAEEYRQCENLYICERCLKYMKTRRTLDIHSKSCNYDITLEKVVYNDDACAVYELDANDHKA</sequence>
<evidence type="ECO:0000313" key="2">
    <source>
        <dbReference type="Proteomes" id="UP001145114"/>
    </source>
</evidence>
<comment type="caution">
    <text evidence="1">The sequence shown here is derived from an EMBL/GenBank/DDBJ whole genome shotgun (WGS) entry which is preliminary data.</text>
</comment>
<keyword evidence="1" id="KW-0012">Acyltransferase</keyword>
<gene>
    <name evidence="1" type="primary">KAT8</name>
    <name evidence="1" type="ORF">EV182_005561</name>
</gene>
<dbReference type="EMBL" id="JAMZIH010002020">
    <property type="protein sequence ID" value="KAJ1677727.1"/>
    <property type="molecule type" value="Genomic_DNA"/>
</dbReference>
<dbReference type="Proteomes" id="UP001145114">
    <property type="component" value="Unassembled WGS sequence"/>
</dbReference>
<reference evidence="1" key="1">
    <citation type="submission" date="2022-06" db="EMBL/GenBank/DDBJ databases">
        <title>Phylogenomic reconstructions and comparative analyses of Kickxellomycotina fungi.</title>
        <authorList>
            <person name="Reynolds N.K."/>
            <person name="Stajich J.E."/>
            <person name="Barry K."/>
            <person name="Grigoriev I.V."/>
            <person name="Crous P."/>
            <person name="Smith M.E."/>
        </authorList>
    </citation>
    <scope>NUCLEOTIDE SEQUENCE</scope>
    <source>
        <strain evidence="1">RSA 2271</strain>
    </source>
</reference>
<accession>A0ACC1HR48</accession>
<dbReference type="EC" id="2.3.1.48" evidence="1"/>
<keyword evidence="2" id="KW-1185">Reference proteome</keyword>